<proteinExistence type="predicted"/>
<keyword evidence="3" id="KW-1185">Reference proteome</keyword>
<organism evidence="2 3">
    <name type="scientific">Kalanchoe fedtschenkoi</name>
    <name type="common">Lavender scallops</name>
    <name type="synonym">South American air plant</name>
    <dbReference type="NCBI Taxonomy" id="63787"/>
    <lineage>
        <taxon>Eukaryota</taxon>
        <taxon>Viridiplantae</taxon>
        <taxon>Streptophyta</taxon>
        <taxon>Embryophyta</taxon>
        <taxon>Tracheophyta</taxon>
        <taxon>Spermatophyta</taxon>
        <taxon>Magnoliopsida</taxon>
        <taxon>eudicotyledons</taxon>
        <taxon>Gunneridae</taxon>
        <taxon>Pentapetalae</taxon>
        <taxon>Saxifragales</taxon>
        <taxon>Crassulaceae</taxon>
        <taxon>Kalanchoe</taxon>
    </lineage>
</organism>
<dbReference type="Proteomes" id="UP000594263">
    <property type="component" value="Unplaced"/>
</dbReference>
<evidence type="ECO:0000256" key="1">
    <source>
        <dbReference type="SAM" id="MobiDB-lite"/>
    </source>
</evidence>
<evidence type="ECO:0000313" key="3">
    <source>
        <dbReference type="Proteomes" id="UP000594263"/>
    </source>
</evidence>
<dbReference type="AlphaFoldDB" id="A0A7N0UK59"/>
<reference evidence="2" key="1">
    <citation type="submission" date="2021-01" db="UniProtKB">
        <authorList>
            <consortium name="EnsemblPlants"/>
        </authorList>
    </citation>
    <scope>IDENTIFICATION</scope>
</reference>
<feature type="region of interest" description="Disordered" evidence="1">
    <location>
        <begin position="66"/>
        <end position="85"/>
    </location>
</feature>
<sequence length="150" mass="17168">MKCDVELEVRKRLVDCAKLDLVVGMKRREADIPKLKLDHATIDLAESHTMGLDSLSQEAQNIKPSIKEKACKDSSTKSSSKKDEQRFELLMSEAIFPEEHHAKLSEQNDAEISVLLSEKLKTIESKFNHELKMEQTKVKEADKEVEKLKF</sequence>
<dbReference type="EnsemblPlants" id="Kaladp0068s0373.1.v1.1">
    <property type="protein sequence ID" value="Kaladp0068s0373.1.v1.1"/>
    <property type="gene ID" value="Kaladp0068s0373.v1.1"/>
</dbReference>
<accession>A0A7N0UK59</accession>
<dbReference type="Gramene" id="Kaladp0068s0373.1.v1.1">
    <property type="protein sequence ID" value="Kaladp0068s0373.1.v1.1"/>
    <property type="gene ID" value="Kaladp0068s0373.v1.1"/>
</dbReference>
<name>A0A7N0UK59_KALFE</name>
<protein>
    <submittedName>
        <fullName evidence="2">Uncharacterized protein</fullName>
    </submittedName>
</protein>
<evidence type="ECO:0000313" key="2">
    <source>
        <dbReference type="EnsemblPlants" id="Kaladp0068s0373.1.v1.1"/>
    </source>
</evidence>